<gene>
    <name evidence="2" type="ORF">BaRGS_00014397</name>
</gene>
<reference evidence="2 3" key="1">
    <citation type="journal article" date="2023" name="Sci. Data">
        <title>Genome assembly of the Korean intertidal mud-creeper Batillaria attramentaria.</title>
        <authorList>
            <person name="Patra A.K."/>
            <person name="Ho P.T."/>
            <person name="Jun S."/>
            <person name="Lee S.J."/>
            <person name="Kim Y."/>
            <person name="Won Y.J."/>
        </authorList>
    </citation>
    <scope>NUCLEOTIDE SEQUENCE [LARGE SCALE GENOMIC DNA]</scope>
    <source>
        <strain evidence="2">Wonlab-2016</strain>
    </source>
</reference>
<dbReference type="InterPro" id="IPR045545">
    <property type="entry name" value="PHYIP/PHIPL_C"/>
</dbReference>
<dbReference type="AlphaFoldDB" id="A0ABD0L415"/>
<dbReference type="Pfam" id="PF19281">
    <property type="entry name" value="PHYHIP_C"/>
    <property type="match status" value="1"/>
</dbReference>
<dbReference type="PANTHER" id="PTHR15698">
    <property type="entry name" value="PROTEIN CBG15099"/>
    <property type="match status" value="1"/>
</dbReference>
<keyword evidence="3" id="KW-1185">Reference proteome</keyword>
<sequence length="595" mass="65741">MAAAHGERWPGATVTVHVISNDELTSPLVSASLTRSAQEADTSSSDQELSSLCSDLSLNGVAARKGSTCTESARPCSVDPIRTNTNRNVTFLPTVNCRYPISRASPEMFLCDVKYDEASGQNASNRQLPTESFVIAEGGKQSEDDLPYRLSCTDLDVSNMRQKLSAQKELLFRSFTSPPRMPAEFATQNNSGCLKIKLKDRLRKVGRAAKHFLHQNIIKRQQTRLQRCEIQLAALPEDADQVFLTISRANKALATVSVGLQHHNPSYALTGQMQSRIKSACTQEVTHTPPLSYKFGVMPNPIAIDFTELLVLQRAEPFQEFFSLSSSTCEQPAVNTANLVPAKYYAASSYRLTKGESSGVFVIHSATSPVFFKACMDKAAKAELCRKAAELSKVKDKLHASPLPAPQLLLAKPPDFDIENFLKACHEKQVDTMRNLLSEIKSQKTPAAAAKFAPAASSSLHFSVWEGESGLQSHWSAGESCDHIEVPSLTVYNMNTRLYFADFWDCYGKSNVMLVLCSKGSPAEEFCKQNLCKLDPYNNPFLFRKRVLFPEASVQVYAARNVNLEILYTDAADVKQHTLFCSKNLYFSKVKVLAG</sequence>
<comment type="caution">
    <text evidence="2">The sequence shown here is derived from an EMBL/GenBank/DDBJ whole genome shotgun (WGS) entry which is preliminary data.</text>
</comment>
<evidence type="ECO:0000259" key="1">
    <source>
        <dbReference type="Pfam" id="PF19281"/>
    </source>
</evidence>
<dbReference type="InterPro" id="IPR042868">
    <property type="entry name" value="PHYHIP/PHYHIPL"/>
</dbReference>
<evidence type="ECO:0000313" key="2">
    <source>
        <dbReference type="EMBL" id="KAK7494294.1"/>
    </source>
</evidence>
<proteinExistence type="predicted"/>
<evidence type="ECO:0000313" key="3">
    <source>
        <dbReference type="Proteomes" id="UP001519460"/>
    </source>
</evidence>
<name>A0ABD0L415_9CAEN</name>
<accession>A0ABD0L415</accession>
<protein>
    <recommendedName>
        <fullName evidence="1">Phytanoyl-CoA hydroxylase-interacting protein-like C-terminal domain-containing protein</fullName>
    </recommendedName>
</protein>
<dbReference type="EMBL" id="JACVVK020000084">
    <property type="protein sequence ID" value="KAK7494294.1"/>
    <property type="molecule type" value="Genomic_DNA"/>
</dbReference>
<organism evidence="2 3">
    <name type="scientific">Batillaria attramentaria</name>
    <dbReference type="NCBI Taxonomy" id="370345"/>
    <lineage>
        <taxon>Eukaryota</taxon>
        <taxon>Metazoa</taxon>
        <taxon>Spiralia</taxon>
        <taxon>Lophotrochozoa</taxon>
        <taxon>Mollusca</taxon>
        <taxon>Gastropoda</taxon>
        <taxon>Caenogastropoda</taxon>
        <taxon>Sorbeoconcha</taxon>
        <taxon>Cerithioidea</taxon>
        <taxon>Batillariidae</taxon>
        <taxon>Batillaria</taxon>
    </lineage>
</organism>
<dbReference type="PANTHER" id="PTHR15698:SF4">
    <property type="entry name" value="PHYTANOYL-COA HYDROXYLASE-INTERACTING PROTEIN-LIKE C-TERMINAL DOMAIN-CONTAINING PROTEIN"/>
    <property type="match status" value="1"/>
</dbReference>
<feature type="domain" description="Phytanoyl-CoA hydroxylase-interacting protein-like C-terminal" evidence="1">
    <location>
        <begin position="485"/>
        <end position="578"/>
    </location>
</feature>
<dbReference type="Proteomes" id="UP001519460">
    <property type="component" value="Unassembled WGS sequence"/>
</dbReference>